<dbReference type="InterPro" id="IPR000960">
    <property type="entry name" value="Flavin_mOase"/>
</dbReference>
<dbReference type="PATRIC" id="fig|42234.21.peg.6094"/>
<dbReference type="EMBL" id="JPPY01000168">
    <property type="protein sequence ID" value="KND30219.1"/>
    <property type="molecule type" value="Genomic_DNA"/>
</dbReference>
<dbReference type="PANTHER" id="PTHR43539">
    <property type="entry name" value="FLAVIN-BINDING MONOOXYGENASE-LIKE PROTEIN (AFU_ORTHOLOGUE AFUA_4G09220)"/>
    <property type="match status" value="1"/>
</dbReference>
<organism evidence="2 3">
    <name type="scientific">Streptomyces acidiscabies</name>
    <dbReference type="NCBI Taxonomy" id="42234"/>
    <lineage>
        <taxon>Bacteria</taxon>
        <taxon>Bacillati</taxon>
        <taxon>Actinomycetota</taxon>
        <taxon>Actinomycetes</taxon>
        <taxon>Kitasatosporales</taxon>
        <taxon>Streptomycetaceae</taxon>
        <taxon>Streptomyces</taxon>
    </lineage>
</organism>
<dbReference type="PANTHER" id="PTHR43539:SF78">
    <property type="entry name" value="FLAVIN-CONTAINING MONOOXYGENASE"/>
    <property type="match status" value="1"/>
</dbReference>
<evidence type="ECO:0000313" key="2">
    <source>
        <dbReference type="EMBL" id="KND30219.1"/>
    </source>
</evidence>
<dbReference type="GO" id="GO:0050660">
    <property type="term" value="F:flavin adenine dinucleotide binding"/>
    <property type="evidence" value="ECO:0007669"/>
    <property type="project" value="InterPro"/>
</dbReference>
<keyword evidence="1" id="KW-0560">Oxidoreductase</keyword>
<dbReference type="GO" id="GO:0050661">
    <property type="term" value="F:NADP binding"/>
    <property type="evidence" value="ECO:0007669"/>
    <property type="project" value="InterPro"/>
</dbReference>
<evidence type="ECO:0000313" key="3">
    <source>
        <dbReference type="Proteomes" id="UP000037151"/>
    </source>
</evidence>
<dbReference type="PRINTS" id="PR00370">
    <property type="entry name" value="FMOXYGENASE"/>
</dbReference>
<dbReference type="Proteomes" id="UP000037151">
    <property type="component" value="Unassembled WGS sequence"/>
</dbReference>
<dbReference type="Gene3D" id="3.50.50.60">
    <property type="entry name" value="FAD/NAD(P)-binding domain"/>
    <property type="match status" value="1"/>
</dbReference>
<dbReference type="AlphaFoldDB" id="A0A0L0JXD7"/>
<evidence type="ECO:0000256" key="1">
    <source>
        <dbReference type="ARBA" id="ARBA00023002"/>
    </source>
</evidence>
<dbReference type="OrthoDB" id="178899at2"/>
<dbReference type="Pfam" id="PF13738">
    <property type="entry name" value="Pyr_redox_3"/>
    <property type="match status" value="1"/>
</dbReference>
<accession>A0A0L0JXD7</accession>
<dbReference type="SUPFAM" id="SSF51905">
    <property type="entry name" value="FAD/NAD(P)-binding domain"/>
    <property type="match status" value="2"/>
</dbReference>
<dbReference type="InterPro" id="IPR036188">
    <property type="entry name" value="FAD/NAD-bd_sf"/>
</dbReference>
<dbReference type="RefSeq" id="WP_050373328.1">
    <property type="nucleotide sequence ID" value="NZ_KQ257829.1"/>
</dbReference>
<reference evidence="3" key="1">
    <citation type="submission" date="2014-07" db="EMBL/GenBank/DDBJ databases">
        <title>Genome sequencing of plant-pathogenic Streptomyces species.</title>
        <authorList>
            <person name="Harrison J."/>
            <person name="Sapp M."/>
            <person name="Thwaites R."/>
            <person name="Studholme D.J."/>
        </authorList>
    </citation>
    <scope>NUCLEOTIDE SEQUENCE [LARGE SCALE GENOMIC DNA]</scope>
    <source>
        <strain evidence="3">NCPPB 4445</strain>
    </source>
</reference>
<proteinExistence type="predicted"/>
<dbReference type="GO" id="GO:0004497">
    <property type="term" value="F:monooxygenase activity"/>
    <property type="evidence" value="ECO:0007669"/>
    <property type="project" value="TreeGrafter"/>
</dbReference>
<comment type="caution">
    <text evidence="2">The sequence shown here is derived from an EMBL/GenBank/DDBJ whole genome shotgun (WGS) entry which is preliminary data.</text>
</comment>
<name>A0A0L0JXD7_9ACTN</name>
<dbReference type="InterPro" id="IPR050982">
    <property type="entry name" value="Auxin_biosynth/cation_transpt"/>
</dbReference>
<sequence>MNTRPPTPSTAPFAGTRRASVVVIGGGQSGLSAGHHLKRRGFTSALTDPDGERTFVVLDAEPAPGGAWRHRWESLRMNTVNGIFDLPDFPQPPVDPEEPSRTAIPRYFAGFEKATALPILRPVTVTAVRPLDARPDGELAVESSAGTWTTRAVINATGTWTNPVLPHYPGQETFTGVQLHTRDYVSAERFAGQRVAVVGGGISALQQLEEISRVATTLWYTRREPVFRDGGFNPEVEGREIISKVAADVEAGRPTGSVVSYTGLAWTPYALAAKARGALERRPMFTAVEPHGVREADGSFTTVDAILWATGFKAALAHLDPLHLRNESGGITLVGTQPSGEPRVHLVGFGPSQSTVGSNRAGRQAVNSLLRQWRTASQDLLTPHP</sequence>
<protein>
    <submittedName>
        <fullName evidence="2">Pyridine nucleotide-disulfide oxidoreductase</fullName>
    </submittedName>
</protein>
<gene>
    <name evidence="2" type="ORF">IQ63_29570</name>
</gene>